<dbReference type="EMBL" id="QAYE01000004">
    <property type="protein sequence ID" value="PTW46967.1"/>
    <property type="molecule type" value="Genomic_DNA"/>
</dbReference>
<keyword evidence="1" id="KW-1133">Transmembrane helix</keyword>
<feature type="transmembrane region" description="Helical" evidence="1">
    <location>
        <begin position="268"/>
        <end position="288"/>
    </location>
</feature>
<dbReference type="InterPro" id="IPR037185">
    <property type="entry name" value="EmrE-like"/>
</dbReference>
<gene>
    <name evidence="3" type="ORF">C8J25_104307</name>
</gene>
<dbReference type="AlphaFoldDB" id="A0A2T5U643"/>
<reference evidence="3 4" key="1">
    <citation type="submission" date="2018-04" db="EMBL/GenBank/DDBJ databases">
        <title>Genomic Encyclopedia of Type Strains, Phase III (KMG-III): the genomes of soil and plant-associated and newly described type strains.</title>
        <authorList>
            <person name="Whitman W."/>
        </authorList>
    </citation>
    <scope>NUCLEOTIDE SEQUENCE [LARGE SCALE GENOMIC DNA]</scope>
    <source>
        <strain evidence="3 4">MA-olki</strain>
    </source>
</reference>
<feature type="transmembrane region" description="Helical" evidence="1">
    <location>
        <begin position="210"/>
        <end position="230"/>
    </location>
</feature>
<feature type="domain" description="EamA" evidence="2">
    <location>
        <begin position="180"/>
        <end position="310"/>
    </location>
</feature>
<evidence type="ECO:0000256" key="1">
    <source>
        <dbReference type="SAM" id="Phobius"/>
    </source>
</evidence>
<feature type="transmembrane region" description="Helical" evidence="1">
    <location>
        <begin position="155"/>
        <end position="173"/>
    </location>
</feature>
<organism evidence="3 4">
    <name type="scientific">Sphingomonas faeni</name>
    <dbReference type="NCBI Taxonomy" id="185950"/>
    <lineage>
        <taxon>Bacteria</taxon>
        <taxon>Pseudomonadati</taxon>
        <taxon>Pseudomonadota</taxon>
        <taxon>Alphaproteobacteria</taxon>
        <taxon>Sphingomonadales</taxon>
        <taxon>Sphingomonadaceae</taxon>
        <taxon>Sphingomonas</taxon>
    </lineage>
</organism>
<evidence type="ECO:0000259" key="2">
    <source>
        <dbReference type="Pfam" id="PF00892"/>
    </source>
</evidence>
<evidence type="ECO:0000313" key="3">
    <source>
        <dbReference type="EMBL" id="PTW46967.1"/>
    </source>
</evidence>
<feature type="transmembrane region" description="Helical" evidence="1">
    <location>
        <begin position="179"/>
        <end position="198"/>
    </location>
</feature>
<feature type="transmembrane region" description="Helical" evidence="1">
    <location>
        <begin position="242"/>
        <end position="261"/>
    </location>
</feature>
<sequence>MHRPDPQRLSSVPDTPHGLTPAGFMPTAQSVAAPGLIAFAALVVANVALAFGPWFVRATEVGPVAAGFWRLTLAVPFLIALAVQQGARPTRLSRGVWIGLIVGGVCFAADLGAWHLGIRRTTLANATLFGNAATLIFPIYGFLIAKTWPTRTQGWALVLAATGAALLLGRSYQLDAKNLVGDLLCILAGLLYTVYFILMARARATLAPLSALTLSTLAGIVPLLVFALAMGERVMPTHWGPLIGLALCSQVLGQGLMIYALGRFSPLVIGIALLIQPVVAGVVGWLVYGERLGAADLVGVVMVAVALVLVRRGPPPEVPLEDALDTPDFERQETV</sequence>
<feature type="transmembrane region" description="Helical" evidence="1">
    <location>
        <begin position="95"/>
        <end position="117"/>
    </location>
</feature>
<dbReference type="Proteomes" id="UP000244013">
    <property type="component" value="Unassembled WGS sequence"/>
</dbReference>
<feature type="transmembrane region" description="Helical" evidence="1">
    <location>
        <begin position="61"/>
        <end position="83"/>
    </location>
</feature>
<feature type="transmembrane region" description="Helical" evidence="1">
    <location>
        <begin position="123"/>
        <end position="143"/>
    </location>
</feature>
<accession>A0A2T5U643</accession>
<dbReference type="PANTHER" id="PTHR22911:SF76">
    <property type="entry name" value="EAMA DOMAIN-CONTAINING PROTEIN"/>
    <property type="match status" value="1"/>
</dbReference>
<feature type="transmembrane region" description="Helical" evidence="1">
    <location>
        <begin position="31"/>
        <end position="55"/>
    </location>
</feature>
<keyword evidence="1" id="KW-0812">Transmembrane</keyword>
<dbReference type="Pfam" id="PF00892">
    <property type="entry name" value="EamA"/>
    <property type="match status" value="2"/>
</dbReference>
<proteinExistence type="predicted"/>
<dbReference type="GO" id="GO:0016020">
    <property type="term" value="C:membrane"/>
    <property type="evidence" value="ECO:0007669"/>
    <property type="project" value="InterPro"/>
</dbReference>
<feature type="transmembrane region" description="Helical" evidence="1">
    <location>
        <begin position="294"/>
        <end position="310"/>
    </location>
</feature>
<dbReference type="SUPFAM" id="SSF103481">
    <property type="entry name" value="Multidrug resistance efflux transporter EmrE"/>
    <property type="match status" value="2"/>
</dbReference>
<keyword evidence="1" id="KW-0472">Membrane</keyword>
<name>A0A2T5U643_9SPHN</name>
<protein>
    <submittedName>
        <fullName evidence="3">Threonine/homoserine efflux transporter RhtA</fullName>
    </submittedName>
</protein>
<dbReference type="InterPro" id="IPR000620">
    <property type="entry name" value="EamA_dom"/>
</dbReference>
<evidence type="ECO:0000313" key="4">
    <source>
        <dbReference type="Proteomes" id="UP000244013"/>
    </source>
</evidence>
<dbReference type="PANTHER" id="PTHR22911">
    <property type="entry name" value="ACYL-MALONYL CONDENSING ENZYME-RELATED"/>
    <property type="match status" value="1"/>
</dbReference>
<comment type="caution">
    <text evidence="3">The sequence shown here is derived from an EMBL/GenBank/DDBJ whole genome shotgun (WGS) entry which is preliminary data.</text>
</comment>
<feature type="domain" description="EamA" evidence="2">
    <location>
        <begin position="40"/>
        <end position="168"/>
    </location>
</feature>